<dbReference type="AlphaFoldDB" id="A0A543B3X8"/>
<evidence type="ECO:0000313" key="2">
    <source>
        <dbReference type="Proteomes" id="UP000317043"/>
    </source>
</evidence>
<name>A0A543B3X8_9ACTN</name>
<dbReference type="Proteomes" id="UP000317043">
    <property type="component" value="Unassembled WGS sequence"/>
</dbReference>
<evidence type="ECO:0000313" key="1">
    <source>
        <dbReference type="EMBL" id="TQL79538.1"/>
    </source>
</evidence>
<keyword evidence="2" id="KW-1185">Reference proteome</keyword>
<dbReference type="EMBL" id="VFOW01000001">
    <property type="protein sequence ID" value="TQL79538.1"/>
    <property type="molecule type" value="Genomic_DNA"/>
</dbReference>
<comment type="caution">
    <text evidence="1">The sequence shown here is derived from an EMBL/GenBank/DDBJ whole genome shotgun (WGS) entry which is preliminary data.</text>
</comment>
<sequence>MATYALYRHTIRAVVVGRHNEVKLFLRQIPEEDLANFNNFLMAAFYGAAILEFAYDRGDEAVNKFAKEMVEAHPDVDPPLEERYVEYCVLGIFGEHHLMESLEPRHLHRTQMLSIRLIATRHPKMRERVQGYLACAEQLARQWAAGEEPDVDFGWFDDVPDADPAA</sequence>
<proteinExistence type="predicted"/>
<organism evidence="1 2">
    <name type="scientific">Stackebrandtia endophytica</name>
    <dbReference type="NCBI Taxonomy" id="1496996"/>
    <lineage>
        <taxon>Bacteria</taxon>
        <taxon>Bacillati</taxon>
        <taxon>Actinomycetota</taxon>
        <taxon>Actinomycetes</taxon>
        <taxon>Glycomycetales</taxon>
        <taxon>Glycomycetaceae</taxon>
        <taxon>Stackebrandtia</taxon>
    </lineage>
</organism>
<protein>
    <submittedName>
        <fullName evidence="1">Uncharacterized protein</fullName>
    </submittedName>
</protein>
<accession>A0A543B3X8</accession>
<reference evidence="1 2" key="1">
    <citation type="submission" date="2019-06" db="EMBL/GenBank/DDBJ databases">
        <title>Sequencing the genomes of 1000 actinobacteria strains.</title>
        <authorList>
            <person name="Klenk H.-P."/>
        </authorList>
    </citation>
    <scope>NUCLEOTIDE SEQUENCE [LARGE SCALE GENOMIC DNA]</scope>
    <source>
        <strain evidence="1 2">DSM 45928</strain>
    </source>
</reference>
<dbReference type="InParanoid" id="A0A543B3X8"/>
<dbReference type="OrthoDB" id="3390729at2"/>
<dbReference type="RefSeq" id="WP_142044918.1">
    <property type="nucleotide sequence ID" value="NZ_JBHTGS010000002.1"/>
</dbReference>
<gene>
    <name evidence="1" type="ORF">FB566_5147</name>
</gene>